<name>A0ABS5P9L9_9FLAO</name>
<dbReference type="Pfam" id="PF17728">
    <property type="entry name" value="BsuBI_PstI_RE_N"/>
    <property type="match status" value="1"/>
</dbReference>
<dbReference type="Proteomes" id="UP000722625">
    <property type="component" value="Unassembled WGS sequence"/>
</dbReference>
<accession>A0ABS5P9L9</accession>
<evidence type="ECO:0008006" key="5">
    <source>
        <dbReference type="Google" id="ProtNLM"/>
    </source>
</evidence>
<sequence length="324" mass="36785">MTEPQEQKVSEAQILLKALGLPKQQYNPMCGLVLLALANVTSDSEWTSAASKLLITHSIMAFIRGEYGVDYAANSRETIRRQCLHQFEQAGLIVRNRDKPARATNSGLNNYSLNAEIVEILKVYPDGKWEDEINKFNLEVPKLTERYNRERDLHKIPIKLPNGKNFTLSPGPHNKLHADIIHEFCERFVGEGGEVLYVGDTASSRNEGGKMLHLESQRMEELNIPQLAHDKLPDVVVYDSKRNWLFLIEAVTSHGPVSSKRWEELEEAFKDSGIGRVYVTAFPDSATFRKYAADIAWETEVWIADKPTHMIHFNGDRFLGPHNS</sequence>
<reference evidence="3 4" key="1">
    <citation type="journal article" date="2018" name="Int. J. Syst. Evol. Microbiol.">
        <title>Flavobacterium chryseum sp. nov. and Flavobacterium psychroterrae sp. nov., novel environmental bacteria isolated from Antarctica.</title>
        <authorList>
            <person name="Kralova S."/>
            <person name="Svec P."/>
            <person name="Busse H.J."/>
            <person name="Stankova E."/>
            <person name="Vaczi P."/>
            <person name="Sedlacek I."/>
        </authorList>
    </citation>
    <scope>NUCLEOTIDE SEQUENCE [LARGE SCALE GENOMIC DNA]</scope>
    <source>
        <strain evidence="3 4">CCM 8827</strain>
    </source>
</reference>
<dbReference type="InterPro" id="IPR009528">
    <property type="entry name" value="Restrct_endonuc_II_BsuBI_C"/>
</dbReference>
<proteinExistence type="predicted"/>
<dbReference type="InterPro" id="IPR041963">
    <property type="entry name" value="BsuBI/PstI_C_sf"/>
</dbReference>
<evidence type="ECO:0000313" key="3">
    <source>
        <dbReference type="EMBL" id="MBS7230979.1"/>
    </source>
</evidence>
<dbReference type="InterPro" id="IPR041962">
    <property type="entry name" value="BsuBI/PstI_N_sf"/>
</dbReference>
<feature type="domain" description="BsuBI/PstI restriction endonuclease HTH" evidence="2">
    <location>
        <begin position="7"/>
        <end position="144"/>
    </location>
</feature>
<dbReference type="EMBL" id="JAGYVZ010000005">
    <property type="protein sequence ID" value="MBS7230979.1"/>
    <property type="molecule type" value="Genomic_DNA"/>
</dbReference>
<evidence type="ECO:0000259" key="2">
    <source>
        <dbReference type="Pfam" id="PF17728"/>
    </source>
</evidence>
<keyword evidence="4" id="KW-1185">Reference proteome</keyword>
<evidence type="ECO:0000259" key="1">
    <source>
        <dbReference type="Pfam" id="PF06616"/>
    </source>
</evidence>
<protein>
    <recommendedName>
        <fullName evidence="5">Restriction endonuclease</fullName>
    </recommendedName>
</protein>
<feature type="domain" description="BsuBI/PstI restriction endonuclease" evidence="1">
    <location>
        <begin position="156"/>
        <end position="315"/>
    </location>
</feature>
<dbReference type="Gene3D" id="1.10.10.1820">
    <property type="entry name" value="BsuBI/PstI restriction endonuclease-like"/>
    <property type="match status" value="1"/>
</dbReference>
<dbReference type="RefSeq" id="WP_213297461.1">
    <property type="nucleotide sequence ID" value="NZ_JAGYVZ010000005.1"/>
</dbReference>
<dbReference type="InterPro" id="IPR041454">
    <property type="entry name" value="BsuBI/PstI_N"/>
</dbReference>
<dbReference type="Pfam" id="PF06616">
    <property type="entry name" value="BsuBI_PstI_RE"/>
    <property type="match status" value="1"/>
</dbReference>
<comment type="caution">
    <text evidence="3">The sequence shown here is derived from an EMBL/GenBank/DDBJ whole genome shotgun (WGS) entry which is preliminary data.</text>
</comment>
<evidence type="ECO:0000313" key="4">
    <source>
        <dbReference type="Proteomes" id="UP000722625"/>
    </source>
</evidence>
<dbReference type="Gene3D" id="3.40.1350.80">
    <property type="match status" value="1"/>
</dbReference>
<gene>
    <name evidence="3" type="ORF">KHA90_08080</name>
</gene>
<organism evidence="3 4">
    <name type="scientific">Flavobacterium psychroterrae</name>
    <dbReference type="NCBI Taxonomy" id="2133767"/>
    <lineage>
        <taxon>Bacteria</taxon>
        <taxon>Pseudomonadati</taxon>
        <taxon>Bacteroidota</taxon>
        <taxon>Flavobacteriia</taxon>
        <taxon>Flavobacteriales</taxon>
        <taxon>Flavobacteriaceae</taxon>
        <taxon>Flavobacterium</taxon>
    </lineage>
</organism>